<proteinExistence type="predicted"/>
<reference evidence="3" key="1">
    <citation type="journal article" date="2019" name="Int. J. Syst. Evol. Microbiol.">
        <title>The Global Catalogue of Microorganisms (GCM) 10K type strain sequencing project: providing services to taxonomists for standard genome sequencing and annotation.</title>
        <authorList>
            <consortium name="The Broad Institute Genomics Platform"/>
            <consortium name="The Broad Institute Genome Sequencing Center for Infectious Disease"/>
            <person name="Wu L."/>
            <person name="Ma J."/>
        </authorList>
    </citation>
    <scope>NUCLEOTIDE SEQUENCE [LARGE SCALE GENOMIC DNA]</scope>
    <source>
        <strain evidence="3">CGMCC 1.12286</strain>
    </source>
</reference>
<evidence type="ECO:0000259" key="1">
    <source>
        <dbReference type="Pfam" id="PF07484"/>
    </source>
</evidence>
<dbReference type="RefSeq" id="WP_377944062.1">
    <property type="nucleotide sequence ID" value="NZ_JBHUCX010000044.1"/>
</dbReference>
<feature type="domain" description="Phage tail collar" evidence="1">
    <location>
        <begin position="7"/>
        <end position="61"/>
    </location>
</feature>
<dbReference type="Pfam" id="PF07484">
    <property type="entry name" value="Collar"/>
    <property type="match status" value="1"/>
</dbReference>
<comment type="caution">
    <text evidence="2">The sequence shown here is derived from an EMBL/GenBank/DDBJ whole genome shotgun (WGS) entry which is preliminary data.</text>
</comment>
<dbReference type="InterPro" id="IPR037053">
    <property type="entry name" value="Phage_tail_collar_dom_sf"/>
</dbReference>
<dbReference type="InterPro" id="IPR011083">
    <property type="entry name" value="Phage_tail_collar_dom"/>
</dbReference>
<dbReference type="Proteomes" id="UP001597079">
    <property type="component" value="Unassembled WGS sequence"/>
</dbReference>
<sequence length="178" mass="18624">MPEPFLGEIRIFTGNYAPVGWAFCNGQLLLISQYTALFSLLGTMYGGNGTSTFALPNLAGCAPMHQGAGPGLTTRFVGEETGEVSVTLTKENMPIHTHQVMATPTQGTSGSPSANVFAEAISGGKHGVQIPLYTSQPNASMHAEALANTGGSLPHNNMQPYLGLSFIIALQGEFPVRG</sequence>
<organism evidence="2 3">
    <name type="scientific">Alicyclobacillus fodiniaquatilis</name>
    <dbReference type="NCBI Taxonomy" id="1661150"/>
    <lineage>
        <taxon>Bacteria</taxon>
        <taxon>Bacillati</taxon>
        <taxon>Bacillota</taxon>
        <taxon>Bacilli</taxon>
        <taxon>Bacillales</taxon>
        <taxon>Alicyclobacillaceae</taxon>
        <taxon>Alicyclobacillus</taxon>
    </lineage>
</organism>
<keyword evidence="3" id="KW-1185">Reference proteome</keyword>
<dbReference type="EMBL" id="JBHUCX010000044">
    <property type="protein sequence ID" value="MFD1676173.1"/>
    <property type="molecule type" value="Genomic_DNA"/>
</dbReference>
<accession>A0ABW4JKT0</accession>
<dbReference type="Gene3D" id="3.90.1340.10">
    <property type="entry name" value="Phage tail collar domain"/>
    <property type="match status" value="1"/>
</dbReference>
<dbReference type="SUPFAM" id="SSF88874">
    <property type="entry name" value="Receptor-binding domain of short tail fibre protein gp12"/>
    <property type="match status" value="1"/>
</dbReference>
<evidence type="ECO:0000313" key="2">
    <source>
        <dbReference type="EMBL" id="MFD1676173.1"/>
    </source>
</evidence>
<name>A0ABW4JKT0_9BACL</name>
<gene>
    <name evidence="2" type="ORF">ACFSB2_15820</name>
</gene>
<evidence type="ECO:0000313" key="3">
    <source>
        <dbReference type="Proteomes" id="UP001597079"/>
    </source>
</evidence>
<protein>
    <submittedName>
        <fullName evidence="2">Phage tail protein</fullName>
    </submittedName>
</protein>